<dbReference type="PANTHER" id="PTHR11374">
    <property type="entry name" value="UDP-GLUCOSE DEHYDROGENASE/UDP-MANNAC DEHYDROGENASE"/>
    <property type="match status" value="1"/>
</dbReference>
<evidence type="ECO:0000313" key="3">
    <source>
        <dbReference type="EMBL" id="KAK1386521.1"/>
    </source>
</evidence>
<dbReference type="GO" id="GO:0006024">
    <property type="term" value="P:glycosaminoglycan biosynthetic process"/>
    <property type="evidence" value="ECO:0007669"/>
    <property type="project" value="TreeGrafter"/>
</dbReference>
<gene>
    <name evidence="3" type="ORF">POM88_014699</name>
    <name evidence="4" type="ORF">POM88_014703</name>
    <name evidence="5" type="ORF">POM88_014707</name>
</gene>
<dbReference type="Gene3D" id="3.40.50.720">
    <property type="entry name" value="NAD(P)-binding Rossmann-like Domain"/>
    <property type="match status" value="1"/>
</dbReference>
<evidence type="ECO:0000313" key="5">
    <source>
        <dbReference type="EMBL" id="KAK1386529.1"/>
    </source>
</evidence>
<comment type="caution">
    <text evidence="3">The sequence shown here is derived from an EMBL/GenBank/DDBJ whole genome shotgun (WGS) entry which is preliminary data.</text>
</comment>
<evidence type="ECO:0000256" key="1">
    <source>
        <dbReference type="ARBA" id="ARBA00047473"/>
    </source>
</evidence>
<dbReference type="EMBL" id="JAUIZM010000004">
    <property type="protein sequence ID" value="KAK1386529.1"/>
    <property type="molecule type" value="Genomic_DNA"/>
</dbReference>
<dbReference type="Proteomes" id="UP001237642">
    <property type="component" value="Unassembled WGS sequence"/>
</dbReference>
<dbReference type="EMBL" id="JAUIZM010000004">
    <property type="protein sequence ID" value="KAK1386525.1"/>
    <property type="molecule type" value="Genomic_DNA"/>
</dbReference>
<proteinExistence type="predicted"/>
<dbReference type="AlphaFoldDB" id="A0AAD8MV65"/>
<dbReference type="Pfam" id="PF03721">
    <property type="entry name" value="UDPG_MGDP_dh_N"/>
    <property type="match status" value="1"/>
</dbReference>
<protein>
    <recommendedName>
        <fullName evidence="2">UDP-glucose/GDP-mannose dehydrogenase N-terminal domain-containing protein</fullName>
    </recommendedName>
</protein>
<keyword evidence="6" id="KW-1185">Reference proteome</keyword>
<dbReference type="GO" id="GO:0051287">
    <property type="term" value="F:NAD binding"/>
    <property type="evidence" value="ECO:0007669"/>
    <property type="project" value="InterPro"/>
</dbReference>
<dbReference type="EMBL" id="JAUIZM010000004">
    <property type="protein sequence ID" value="KAK1386521.1"/>
    <property type="molecule type" value="Genomic_DNA"/>
</dbReference>
<name>A0AAD8MV65_9APIA</name>
<accession>A0AAD8MV65</accession>
<comment type="catalytic activity">
    <reaction evidence="1">
        <text>UDP-alpha-D-glucose + 2 NAD(+) + H2O = UDP-alpha-D-glucuronate + 2 NADH + 3 H(+)</text>
        <dbReference type="Rhea" id="RHEA:23596"/>
        <dbReference type="ChEBI" id="CHEBI:15377"/>
        <dbReference type="ChEBI" id="CHEBI:15378"/>
        <dbReference type="ChEBI" id="CHEBI:57540"/>
        <dbReference type="ChEBI" id="CHEBI:57945"/>
        <dbReference type="ChEBI" id="CHEBI:58052"/>
        <dbReference type="ChEBI" id="CHEBI:58885"/>
        <dbReference type="EC" id="1.1.1.22"/>
    </reaction>
</comment>
<reference evidence="3" key="2">
    <citation type="submission" date="2023-05" db="EMBL/GenBank/DDBJ databases">
        <authorList>
            <person name="Schelkunov M.I."/>
        </authorList>
    </citation>
    <scope>NUCLEOTIDE SEQUENCE</scope>
    <source>
        <strain evidence="3">Hsosn_3</strain>
        <tissue evidence="3">Leaf</tissue>
    </source>
</reference>
<dbReference type="PANTHER" id="PTHR11374:SF3">
    <property type="entry name" value="UDP-GLUCOSE 6-DEHYDROGENASE"/>
    <property type="match status" value="1"/>
</dbReference>
<evidence type="ECO:0000313" key="4">
    <source>
        <dbReference type="EMBL" id="KAK1386525.1"/>
    </source>
</evidence>
<sequence>MIADVTYLTVMLRNQLFLSKYEAITKKIGPKEQGHKGIKLQILPNLEFLAEATTLEDLFSPYRVLIGGSETPVGQKAIKALKVVYINHKDNSPDKVTESVTQSVR</sequence>
<evidence type="ECO:0000313" key="6">
    <source>
        <dbReference type="Proteomes" id="UP001237642"/>
    </source>
</evidence>
<organism evidence="3 6">
    <name type="scientific">Heracleum sosnowskyi</name>
    <dbReference type="NCBI Taxonomy" id="360622"/>
    <lineage>
        <taxon>Eukaryota</taxon>
        <taxon>Viridiplantae</taxon>
        <taxon>Streptophyta</taxon>
        <taxon>Embryophyta</taxon>
        <taxon>Tracheophyta</taxon>
        <taxon>Spermatophyta</taxon>
        <taxon>Magnoliopsida</taxon>
        <taxon>eudicotyledons</taxon>
        <taxon>Gunneridae</taxon>
        <taxon>Pentapetalae</taxon>
        <taxon>asterids</taxon>
        <taxon>campanulids</taxon>
        <taxon>Apiales</taxon>
        <taxon>Apiaceae</taxon>
        <taxon>Apioideae</taxon>
        <taxon>apioid superclade</taxon>
        <taxon>Tordylieae</taxon>
        <taxon>Tordyliinae</taxon>
        <taxon>Heracleum</taxon>
    </lineage>
</organism>
<reference evidence="3" key="1">
    <citation type="submission" date="2023-02" db="EMBL/GenBank/DDBJ databases">
        <title>Genome of toxic invasive species Heracleum sosnowskyi carries increased number of genes despite the absence of recent whole-genome duplications.</title>
        <authorList>
            <person name="Schelkunov M."/>
            <person name="Shtratnikova V."/>
            <person name="Makarenko M."/>
            <person name="Klepikova A."/>
            <person name="Omelchenko D."/>
            <person name="Novikova G."/>
            <person name="Obukhova E."/>
            <person name="Bogdanov V."/>
            <person name="Penin A."/>
            <person name="Logacheva M."/>
        </authorList>
    </citation>
    <scope>NUCLEOTIDE SEQUENCE</scope>
    <source>
        <strain evidence="3">Hsosn_3</strain>
        <tissue evidence="3">Leaf</tissue>
    </source>
</reference>
<dbReference type="GO" id="GO:0005634">
    <property type="term" value="C:nucleus"/>
    <property type="evidence" value="ECO:0007669"/>
    <property type="project" value="TreeGrafter"/>
</dbReference>
<dbReference type="InterPro" id="IPR028356">
    <property type="entry name" value="UDPglc_DH_euk"/>
</dbReference>
<feature type="domain" description="UDP-glucose/GDP-mannose dehydrogenase N-terminal" evidence="2">
    <location>
        <begin position="22"/>
        <end position="75"/>
    </location>
</feature>
<dbReference type="InterPro" id="IPR001732">
    <property type="entry name" value="UDP-Glc/GDP-Man_DH_N"/>
</dbReference>
<dbReference type="GO" id="GO:0003979">
    <property type="term" value="F:UDP-glucose 6-dehydrogenase activity"/>
    <property type="evidence" value="ECO:0007669"/>
    <property type="project" value="UniProtKB-EC"/>
</dbReference>
<evidence type="ECO:0000259" key="2">
    <source>
        <dbReference type="Pfam" id="PF03721"/>
    </source>
</evidence>